<dbReference type="STRING" id="1926881.BTJ39_12260"/>
<dbReference type="AlphaFoldDB" id="A0A1S8YL88"/>
<comment type="caution">
    <text evidence="1">The sequence shown here is derived from an EMBL/GenBank/DDBJ whole genome shotgun (WGS) entry which is preliminary data.</text>
</comment>
<dbReference type="InterPro" id="IPR002495">
    <property type="entry name" value="Glyco_trans_8"/>
</dbReference>
<dbReference type="Proteomes" id="UP000190667">
    <property type="component" value="Unassembled WGS sequence"/>
</dbReference>
<evidence type="ECO:0000313" key="1">
    <source>
        <dbReference type="EMBL" id="OON39800.1"/>
    </source>
</evidence>
<keyword evidence="1" id="KW-0808">Transferase</keyword>
<dbReference type="RefSeq" id="WP_078002989.1">
    <property type="nucleotide sequence ID" value="NZ_MRUL01000007.1"/>
</dbReference>
<organism evidence="1 2">
    <name type="scientific">Izhakiella australiensis</name>
    <dbReference type="NCBI Taxonomy" id="1926881"/>
    <lineage>
        <taxon>Bacteria</taxon>
        <taxon>Pseudomonadati</taxon>
        <taxon>Pseudomonadota</taxon>
        <taxon>Gammaproteobacteria</taxon>
        <taxon>Enterobacterales</taxon>
        <taxon>Erwiniaceae</taxon>
        <taxon>Izhakiella</taxon>
    </lineage>
</organism>
<gene>
    <name evidence="1" type="ORF">BTJ39_12260</name>
</gene>
<dbReference type="GO" id="GO:0016757">
    <property type="term" value="F:glycosyltransferase activity"/>
    <property type="evidence" value="ECO:0007669"/>
    <property type="project" value="InterPro"/>
</dbReference>
<dbReference type="InterPro" id="IPR029044">
    <property type="entry name" value="Nucleotide-diphossugar_trans"/>
</dbReference>
<dbReference type="Gene3D" id="3.90.550.10">
    <property type="entry name" value="Spore Coat Polysaccharide Biosynthesis Protein SpsA, Chain A"/>
    <property type="match status" value="1"/>
</dbReference>
<reference evidence="1 2" key="1">
    <citation type="submission" date="2016-12" db="EMBL/GenBank/DDBJ databases">
        <title>Izhakiella australiana sp. nov. of genus Izhakiella isolated from Australian desert.</title>
        <authorList>
            <person name="Ji M."/>
        </authorList>
    </citation>
    <scope>NUCLEOTIDE SEQUENCE [LARGE SCALE GENOMIC DNA]</scope>
    <source>
        <strain evidence="1 2">D4N98</strain>
    </source>
</reference>
<dbReference type="EMBL" id="MRUL01000007">
    <property type="protein sequence ID" value="OON39800.1"/>
    <property type="molecule type" value="Genomic_DNA"/>
</dbReference>
<sequence>MSSKDNKAWATLLTQPGYRPGVEALQRSLRRSGSRWPLVVMVTDAIDSGLRNQLEAQGCLIRQVPMVGPDPQLAHRYANARFAEVWSKLGAWNLTEFSRLVFLDADMLVVQNMDELFDLALAPDTIAACHACRCNPNRIASYPAHWQPENCYYSWCQDAAMTAHPPAKVDNYLNGGLLVLQPDAGVYQQMMGQLAAMTDISALFFAEQDFLNDFYRQRWQPLHYGYNALKTLSHQHPQMWDMQRVKNIHYIIDKPWEKYPQPGDQWFELHRLWWQIYQSSPLNDR</sequence>
<dbReference type="OrthoDB" id="9807549at2"/>
<dbReference type="SUPFAM" id="SSF53448">
    <property type="entry name" value="Nucleotide-diphospho-sugar transferases"/>
    <property type="match status" value="1"/>
</dbReference>
<proteinExistence type="predicted"/>
<evidence type="ECO:0000313" key="2">
    <source>
        <dbReference type="Proteomes" id="UP000190667"/>
    </source>
</evidence>
<dbReference type="Pfam" id="PF01501">
    <property type="entry name" value="Glyco_transf_8"/>
    <property type="match status" value="1"/>
</dbReference>
<dbReference type="PANTHER" id="PTHR11183">
    <property type="entry name" value="GLYCOGENIN SUBFAMILY MEMBER"/>
    <property type="match status" value="1"/>
</dbReference>
<protein>
    <submittedName>
        <fullName evidence="1">Glycosyl transferase</fullName>
    </submittedName>
</protein>
<accession>A0A1S8YL88</accession>
<name>A0A1S8YL88_9GAMM</name>
<dbReference type="InterPro" id="IPR050587">
    <property type="entry name" value="GNT1/Glycosyltrans_8"/>
</dbReference>
<dbReference type="CDD" id="cd02537">
    <property type="entry name" value="GT8_Glycogenin"/>
    <property type="match status" value="1"/>
</dbReference>
<keyword evidence="2" id="KW-1185">Reference proteome</keyword>